<dbReference type="PROSITE" id="PS50109">
    <property type="entry name" value="HIS_KIN"/>
    <property type="match status" value="1"/>
</dbReference>
<keyword evidence="2" id="KW-0597">Phosphoprotein</keyword>
<dbReference type="InterPro" id="IPR051315">
    <property type="entry name" value="Bact_Chemotaxis_CheA"/>
</dbReference>
<feature type="domain" description="CheW-like" evidence="5">
    <location>
        <begin position="633"/>
        <end position="768"/>
    </location>
</feature>
<feature type="domain" description="HPt" evidence="6">
    <location>
        <begin position="1"/>
        <end position="103"/>
    </location>
</feature>
<protein>
    <submittedName>
        <fullName evidence="7">Chemotaxis protein CheA</fullName>
    </submittedName>
</protein>
<dbReference type="Proteomes" id="UP000722336">
    <property type="component" value="Unassembled WGS sequence"/>
</dbReference>
<name>A0ABS6SFH0_9SPHN</name>
<evidence type="ECO:0000256" key="2">
    <source>
        <dbReference type="PROSITE-ProRule" id="PRU00110"/>
    </source>
</evidence>
<reference evidence="7 8" key="1">
    <citation type="submission" date="2021-04" db="EMBL/GenBank/DDBJ databases">
        <authorList>
            <person name="Pira H."/>
            <person name="Risdian C."/>
            <person name="Wink J."/>
        </authorList>
    </citation>
    <scope>NUCLEOTIDE SEQUENCE [LARGE SCALE GENOMIC DNA]</scope>
    <source>
        <strain evidence="7 8">WHA3</strain>
    </source>
</reference>
<feature type="region of interest" description="Disordered" evidence="3">
    <location>
        <begin position="125"/>
        <end position="205"/>
    </location>
</feature>
<evidence type="ECO:0000313" key="8">
    <source>
        <dbReference type="Proteomes" id="UP000722336"/>
    </source>
</evidence>
<dbReference type="Pfam" id="PF02895">
    <property type="entry name" value="H-kinase_dim"/>
    <property type="match status" value="1"/>
</dbReference>
<feature type="domain" description="Histidine kinase" evidence="4">
    <location>
        <begin position="384"/>
        <end position="631"/>
    </location>
</feature>
<dbReference type="InterPro" id="IPR005467">
    <property type="entry name" value="His_kinase_dom"/>
</dbReference>
<dbReference type="SMART" id="SM00260">
    <property type="entry name" value="CheW"/>
    <property type="match status" value="1"/>
</dbReference>
<gene>
    <name evidence="7" type="ORF">KCG44_10225</name>
</gene>
<dbReference type="Pfam" id="PF02518">
    <property type="entry name" value="HATPase_c"/>
    <property type="match status" value="1"/>
</dbReference>
<feature type="region of interest" description="Disordered" evidence="3">
    <location>
        <begin position="294"/>
        <end position="380"/>
    </location>
</feature>
<dbReference type="PANTHER" id="PTHR43395">
    <property type="entry name" value="SENSOR HISTIDINE KINASE CHEA"/>
    <property type="match status" value="1"/>
</dbReference>
<feature type="compositionally biased region" description="Pro residues" evidence="3">
    <location>
        <begin position="366"/>
        <end position="378"/>
    </location>
</feature>
<evidence type="ECO:0000313" key="7">
    <source>
        <dbReference type="EMBL" id="MBV7257157.1"/>
    </source>
</evidence>
<evidence type="ECO:0000256" key="3">
    <source>
        <dbReference type="SAM" id="MobiDB-lite"/>
    </source>
</evidence>
<feature type="modified residue" description="Phosphohistidine" evidence="2">
    <location>
        <position position="46"/>
    </location>
</feature>
<dbReference type="SMART" id="SM00073">
    <property type="entry name" value="HPT"/>
    <property type="match status" value="1"/>
</dbReference>
<sequence>MDVDEIQQIFFQECEEGLAGMEVNFATLRDGDQDPETINSVFRCVHSIKGGAGAFGYEALQAYTHQYETLLDLIRNGSLELTPDLLDVVIGAFDMLTDHVAAARDGSETPADEAMLEKLLSAAEGDASAAAVEETPAPAETAPAPEEQEEVSGDTAGSEASGDDYDDLMGMLDEGDADNDADNEAKAPSDVSAPEDAATSTDDSPPDWKLVYHPVANAFQNAAEPLLLVRELVALGAVVDECDRAALPSLDDMDAECAYFTYALTVPGDVAEEDIRAIYEFTVDCEVTLERASAGAPLKKAAPAESSEAPKPVSSPAAAAEPAAPEKDSVSPAPAAVPQAAATPAPPAAAPQAEKATPAPVKNVAPPAPAAPAAPAKPKPAASVVAQTIRVDLDKLDRLVNLVGELVITQSMLAQRMSRHQLEDNSEVNDLEHLTRELQESTMAIRAQPMKVVFSRVPRIVRELESETGKRVRLEMEGEMTEVDKTVVERLGEPLTHLIRNAVDHGLETPEERLAAGKAEEGIVRLTAAHQSGRIVITVTDDGRGINRARVREKAVEREIIMPDATLSDEEIDNLIFAPGFSTAGTVSNVSGRGVGMDVVRKNIQALGGRIGIQSRHGEGSSFSLSLPLTLAVLDGMIVTVGAETFVIPLNHIIESLRPTEDMLKRVGNDGILLDVRGAYVPVLPIADHLGIAKAERNPARGVLIVVDGDQGQAALLVDAIQDQRQVVVKSLEANYQAIEGVAGATILGDGQVALIVDVETLTANRRNGARATLAEAA</sequence>
<feature type="compositionally biased region" description="Acidic residues" evidence="3">
    <location>
        <begin position="161"/>
        <end position="182"/>
    </location>
</feature>
<dbReference type="PANTHER" id="PTHR43395:SF10">
    <property type="entry name" value="CHEMOTAXIS PROTEIN CHEA"/>
    <property type="match status" value="1"/>
</dbReference>
<dbReference type="SMART" id="SM01231">
    <property type="entry name" value="H-kinase_dim"/>
    <property type="match status" value="1"/>
</dbReference>
<dbReference type="SMART" id="SM00387">
    <property type="entry name" value="HATPase_c"/>
    <property type="match status" value="1"/>
</dbReference>
<dbReference type="EMBL" id="JAGSPA010000003">
    <property type="protein sequence ID" value="MBV7257157.1"/>
    <property type="molecule type" value="Genomic_DNA"/>
</dbReference>
<dbReference type="InterPro" id="IPR003594">
    <property type="entry name" value="HATPase_dom"/>
</dbReference>
<comment type="function">
    <text evidence="1">Involved in the transmission of sensory signals from the chemoreceptors to the flagellar motors. CheA is autophosphorylated; it can transfer its phosphate group to either CheB or CheY.</text>
</comment>
<evidence type="ECO:0000259" key="5">
    <source>
        <dbReference type="PROSITE" id="PS50851"/>
    </source>
</evidence>
<dbReference type="Pfam" id="PF01584">
    <property type="entry name" value="CheW"/>
    <property type="match status" value="1"/>
</dbReference>
<dbReference type="InterPro" id="IPR008207">
    <property type="entry name" value="Sig_transdc_His_kin_Hpt_dom"/>
</dbReference>
<dbReference type="CDD" id="cd00088">
    <property type="entry name" value="HPT"/>
    <property type="match status" value="1"/>
</dbReference>
<keyword evidence="8" id="KW-1185">Reference proteome</keyword>
<evidence type="ECO:0000259" key="4">
    <source>
        <dbReference type="PROSITE" id="PS50109"/>
    </source>
</evidence>
<dbReference type="PROSITE" id="PS50894">
    <property type="entry name" value="HPT"/>
    <property type="match status" value="1"/>
</dbReference>
<comment type="caution">
    <text evidence="7">The sequence shown here is derived from an EMBL/GenBank/DDBJ whole genome shotgun (WGS) entry which is preliminary data.</text>
</comment>
<feature type="compositionally biased region" description="Low complexity" evidence="3">
    <location>
        <begin position="125"/>
        <end position="145"/>
    </location>
</feature>
<dbReference type="CDD" id="cd00731">
    <property type="entry name" value="CheA_reg"/>
    <property type="match status" value="1"/>
</dbReference>
<organism evidence="7 8">
    <name type="scientific">Pacificimonas pallii</name>
    <dbReference type="NCBI Taxonomy" id="2827236"/>
    <lineage>
        <taxon>Bacteria</taxon>
        <taxon>Pseudomonadati</taxon>
        <taxon>Pseudomonadota</taxon>
        <taxon>Alphaproteobacteria</taxon>
        <taxon>Sphingomonadales</taxon>
        <taxon>Sphingosinicellaceae</taxon>
        <taxon>Pacificimonas</taxon>
    </lineage>
</organism>
<accession>A0ABS6SFH0</accession>
<feature type="compositionally biased region" description="Low complexity" evidence="3">
    <location>
        <begin position="332"/>
        <end position="343"/>
    </location>
</feature>
<dbReference type="PROSITE" id="PS50851">
    <property type="entry name" value="CHEW"/>
    <property type="match status" value="1"/>
</dbReference>
<feature type="compositionally biased region" description="Low complexity" evidence="3">
    <location>
        <begin position="299"/>
        <end position="323"/>
    </location>
</feature>
<proteinExistence type="predicted"/>
<feature type="compositionally biased region" description="Low complexity" evidence="3">
    <location>
        <begin position="350"/>
        <end position="365"/>
    </location>
</feature>
<dbReference type="InterPro" id="IPR004105">
    <property type="entry name" value="CheA-like_dim"/>
</dbReference>
<evidence type="ECO:0000259" key="6">
    <source>
        <dbReference type="PROSITE" id="PS50894"/>
    </source>
</evidence>
<dbReference type="Pfam" id="PF01627">
    <property type="entry name" value="Hpt"/>
    <property type="match status" value="1"/>
</dbReference>
<dbReference type="RefSeq" id="WP_218445986.1">
    <property type="nucleotide sequence ID" value="NZ_JAGSPA010000003.1"/>
</dbReference>
<dbReference type="CDD" id="cd16916">
    <property type="entry name" value="HATPase_CheA-like"/>
    <property type="match status" value="1"/>
</dbReference>
<dbReference type="InterPro" id="IPR002545">
    <property type="entry name" value="CheW-lke_dom"/>
</dbReference>
<evidence type="ECO:0000256" key="1">
    <source>
        <dbReference type="ARBA" id="ARBA00035100"/>
    </source>
</evidence>